<evidence type="ECO:0000313" key="1">
    <source>
        <dbReference type="EMBL" id="EET44331.1"/>
    </source>
</evidence>
<sequence>MRFVFRICCIFALRAVSVLSKQCHPLLQVLRWIRGNLRIKVV</sequence>
<gene>
    <name evidence="1" type="ORF">NEISICOT_01802</name>
</gene>
<name>C6M5K3_NEISI</name>
<dbReference type="AlphaFoldDB" id="C6M5K3"/>
<evidence type="ECO:0000313" key="2">
    <source>
        <dbReference type="Proteomes" id="UP000005365"/>
    </source>
</evidence>
<organism evidence="1 2">
    <name type="scientific">Neisseria sicca ATCC 29256</name>
    <dbReference type="NCBI Taxonomy" id="547045"/>
    <lineage>
        <taxon>Bacteria</taxon>
        <taxon>Pseudomonadati</taxon>
        <taxon>Pseudomonadota</taxon>
        <taxon>Betaproteobacteria</taxon>
        <taxon>Neisseriales</taxon>
        <taxon>Neisseriaceae</taxon>
        <taxon>Neisseria</taxon>
    </lineage>
</organism>
<comment type="caution">
    <text evidence="1">The sequence shown here is derived from an EMBL/GenBank/DDBJ whole genome shotgun (WGS) entry which is preliminary data.</text>
</comment>
<keyword evidence="2" id="KW-1185">Reference proteome</keyword>
<dbReference type="Proteomes" id="UP000005365">
    <property type="component" value="Unassembled WGS sequence"/>
</dbReference>
<dbReference type="EMBL" id="ACKO02000010">
    <property type="protein sequence ID" value="EET44331.1"/>
    <property type="molecule type" value="Genomic_DNA"/>
</dbReference>
<proteinExistence type="predicted"/>
<reference evidence="1" key="1">
    <citation type="submission" date="2009-07" db="EMBL/GenBank/DDBJ databases">
        <authorList>
            <person name="Weinstock G."/>
            <person name="Sodergren E."/>
            <person name="Clifton S."/>
            <person name="Fulton L."/>
            <person name="Fulton B."/>
            <person name="Courtney L."/>
            <person name="Fronick C."/>
            <person name="Harrison M."/>
            <person name="Strong C."/>
            <person name="Farmer C."/>
            <person name="Delahaunty K."/>
            <person name="Markovic C."/>
            <person name="Hall O."/>
            <person name="Minx P."/>
            <person name="Tomlinson C."/>
            <person name="Mitreva M."/>
            <person name="Nelson J."/>
            <person name="Hou S."/>
            <person name="Wollam A."/>
            <person name="Pepin K.H."/>
            <person name="Johnson M."/>
            <person name="Bhonagiri V."/>
            <person name="Nash W.E."/>
            <person name="Warren W."/>
            <person name="Chinwalla A."/>
            <person name="Mardis E.R."/>
            <person name="Wilson R.K."/>
        </authorList>
    </citation>
    <scope>NUCLEOTIDE SEQUENCE [LARGE SCALE GENOMIC DNA]</scope>
    <source>
        <strain evidence="1">ATCC 29256</strain>
    </source>
</reference>
<accession>C6M5K3</accession>
<protein>
    <submittedName>
        <fullName evidence="1">Uncharacterized protein</fullName>
    </submittedName>
</protein>